<dbReference type="Gene3D" id="3.90.550.10">
    <property type="entry name" value="Spore Coat Polysaccharide Biosynthesis Protein SpsA, Chain A"/>
    <property type="match status" value="1"/>
</dbReference>
<keyword evidence="2" id="KW-0328">Glycosyltransferase</keyword>
<dbReference type="STRING" id="1121409.SAMN02745124_00821"/>
<keyword evidence="6" id="KW-0472">Membrane</keyword>
<organism evidence="7 8">
    <name type="scientific">Desulfofustis glycolicus DSM 9705</name>
    <dbReference type="NCBI Taxonomy" id="1121409"/>
    <lineage>
        <taxon>Bacteria</taxon>
        <taxon>Pseudomonadati</taxon>
        <taxon>Thermodesulfobacteriota</taxon>
        <taxon>Desulfobulbia</taxon>
        <taxon>Desulfobulbales</taxon>
        <taxon>Desulfocapsaceae</taxon>
        <taxon>Desulfofustis</taxon>
    </lineage>
</organism>
<gene>
    <name evidence="7" type="ORF">SAMN02745124_00821</name>
</gene>
<evidence type="ECO:0000256" key="3">
    <source>
        <dbReference type="ARBA" id="ARBA00022679"/>
    </source>
</evidence>
<evidence type="ECO:0000256" key="2">
    <source>
        <dbReference type="ARBA" id="ARBA00022676"/>
    </source>
</evidence>
<accession>A0A1M5TNL3</accession>
<dbReference type="GO" id="GO:0005737">
    <property type="term" value="C:cytoplasm"/>
    <property type="evidence" value="ECO:0007669"/>
    <property type="project" value="TreeGrafter"/>
</dbReference>
<proteinExistence type="predicted"/>
<sequence>MNNYRYEFSICMIFRNERCVLREWLDHHLLFGCQHFYLIDNGSTDASSLLVQPYVEKGLVDLVHDPRPYRQWFAYDEHFLPKIRNETKWIAVIDADEFLYPRHGGTLAETLRAREDIDALAVPWLLFGSNGHLAQPEQIVDSFLQRADYDQIGWTSFKTVVRTEALAAPPANHLLSWDASVMGIHSHRIKPGAVFKPSFQPEDTELLGGERPYCYYFREASVDSSSLVINHYRSMSFEYYCTIQCTRPSACTSAYDIAEGDTTYFRENDCNDRQDTTLASLTRTLRARSPASVRS</sequence>
<dbReference type="OrthoDB" id="1997677at2"/>
<dbReference type="PANTHER" id="PTHR21461:SF69">
    <property type="entry name" value="GLYCOSYLTRANSFERASE FAMILY 92 PROTEIN"/>
    <property type="match status" value="1"/>
</dbReference>
<dbReference type="Pfam" id="PF01697">
    <property type="entry name" value="Glyco_transf_92"/>
    <property type="match status" value="1"/>
</dbReference>
<reference evidence="7 8" key="1">
    <citation type="submission" date="2016-11" db="EMBL/GenBank/DDBJ databases">
        <authorList>
            <person name="Jaros S."/>
            <person name="Januszkiewicz K."/>
            <person name="Wedrychowicz H."/>
        </authorList>
    </citation>
    <scope>NUCLEOTIDE SEQUENCE [LARGE SCALE GENOMIC DNA]</scope>
    <source>
        <strain evidence="7 8">DSM 9705</strain>
    </source>
</reference>
<dbReference type="AlphaFoldDB" id="A0A1M5TNL3"/>
<name>A0A1M5TNL3_9BACT</name>
<dbReference type="PANTHER" id="PTHR21461">
    <property type="entry name" value="GLYCOSYLTRANSFERASE FAMILY 92 PROTEIN"/>
    <property type="match status" value="1"/>
</dbReference>
<comment type="subcellular location">
    <subcellularLocation>
        <location evidence="1">Membrane</location>
        <topology evidence="1">Single-pass membrane protein</topology>
    </subcellularLocation>
</comment>
<evidence type="ECO:0000313" key="7">
    <source>
        <dbReference type="EMBL" id="SHH52226.1"/>
    </source>
</evidence>
<protein>
    <submittedName>
        <fullName evidence="7">Glycosyltransferase family 92</fullName>
    </submittedName>
</protein>
<keyword evidence="8" id="KW-1185">Reference proteome</keyword>
<dbReference type="Proteomes" id="UP000184139">
    <property type="component" value="Unassembled WGS sequence"/>
</dbReference>
<evidence type="ECO:0000256" key="1">
    <source>
        <dbReference type="ARBA" id="ARBA00004167"/>
    </source>
</evidence>
<evidence type="ECO:0000256" key="5">
    <source>
        <dbReference type="ARBA" id="ARBA00022989"/>
    </source>
</evidence>
<keyword evidence="4" id="KW-0812">Transmembrane</keyword>
<evidence type="ECO:0000256" key="4">
    <source>
        <dbReference type="ARBA" id="ARBA00022692"/>
    </source>
</evidence>
<dbReference type="RefSeq" id="WP_073373551.1">
    <property type="nucleotide sequence ID" value="NZ_FQXS01000003.1"/>
</dbReference>
<dbReference type="InterPro" id="IPR008166">
    <property type="entry name" value="Glyco_transf_92"/>
</dbReference>
<dbReference type="CDD" id="cd00761">
    <property type="entry name" value="Glyco_tranf_GTA_type"/>
    <property type="match status" value="1"/>
</dbReference>
<dbReference type="SUPFAM" id="SSF53448">
    <property type="entry name" value="Nucleotide-diphospho-sugar transferases"/>
    <property type="match status" value="1"/>
</dbReference>
<dbReference type="InterPro" id="IPR029044">
    <property type="entry name" value="Nucleotide-diphossugar_trans"/>
</dbReference>
<evidence type="ECO:0000256" key="6">
    <source>
        <dbReference type="ARBA" id="ARBA00023136"/>
    </source>
</evidence>
<dbReference type="GO" id="GO:0016757">
    <property type="term" value="F:glycosyltransferase activity"/>
    <property type="evidence" value="ECO:0007669"/>
    <property type="project" value="UniProtKB-KW"/>
</dbReference>
<keyword evidence="3 7" id="KW-0808">Transferase</keyword>
<dbReference type="GO" id="GO:0016020">
    <property type="term" value="C:membrane"/>
    <property type="evidence" value="ECO:0007669"/>
    <property type="project" value="UniProtKB-SubCell"/>
</dbReference>
<dbReference type="EMBL" id="FQXS01000003">
    <property type="protein sequence ID" value="SHH52226.1"/>
    <property type="molecule type" value="Genomic_DNA"/>
</dbReference>
<evidence type="ECO:0000313" key="8">
    <source>
        <dbReference type="Proteomes" id="UP000184139"/>
    </source>
</evidence>
<keyword evidence="5" id="KW-1133">Transmembrane helix</keyword>